<evidence type="ECO:0000256" key="4">
    <source>
        <dbReference type="SAM" id="MobiDB-lite"/>
    </source>
</evidence>
<evidence type="ECO:0000256" key="1">
    <source>
        <dbReference type="ARBA" id="ARBA00004498"/>
    </source>
</evidence>
<dbReference type="SUPFAM" id="SSF49842">
    <property type="entry name" value="TNF-like"/>
    <property type="match status" value="1"/>
</dbReference>
<evidence type="ECO:0000313" key="7">
    <source>
        <dbReference type="EMBL" id="KAK2827285.1"/>
    </source>
</evidence>
<feature type="compositionally biased region" description="Low complexity" evidence="4">
    <location>
        <begin position="76"/>
        <end position="86"/>
    </location>
</feature>
<comment type="caution">
    <text evidence="7">The sequence shown here is derived from an EMBL/GenBank/DDBJ whole genome shotgun (WGS) entry which is preliminary data.</text>
</comment>
<feature type="region of interest" description="Disordered" evidence="4">
    <location>
        <begin position="39"/>
        <end position="109"/>
    </location>
</feature>
<comment type="subcellular location">
    <subcellularLocation>
        <location evidence="1">Secreted</location>
        <location evidence="1">Extracellular space</location>
        <location evidence="1">Extracellular matrix</location>
    </subcellularLocation>
</comment>
<evidence type="ECO:0000256" key="5">
    <source>
        <dbReference type="SAM" id="SignalP"/>
    </source>
</evidence>
<protein>
    <recommendedName>
        <fullName evidence="6">C1q domain-containing protein</fullName>
    </recommendedName>
</protein>
<evidence type="ECO:0000256" key="2">
    <source>
        <dbReference type="ARBA" id="ARBA00022525"/>
    </source>
</evidence>
<evidence type="ECO:0000256" key="3">
    <source>
        <dbReference type="ARBA" id="ARBA00022530"/>
    </source>
</evidence>
<dbReference type="AlphaFoldDB" id="A0AA88LZQ0"/>
<evidence type="ECO:0000259" key="6">
    <source>
        <dbReference type="PROSITE" id="PS50871"/>
    </source>
</evidence>
<keyword evidence="8" id="KW-1185">Reference proteome</keyword>
<keyword evidence="2" id="KW-0964">Secreted</keyword>
<sequence>MFFKLQVSLSVYALLPVSVLLWVVTPSVSDKCDGHTGFPGVPGIPGTPGINGNNGPKGKQGDPGDDTYPVKGAKGELGVPGRPGRPGLKGGVGEPGPPGPKGPKGPKGPFQLTSDVNPIFFSNKRRSSRTSISQNRIVEFDEPVSPEKAGISLNNGLFTATQPGFYYFVYHVSALQTACLCIKKMDKVVLNLCDFSQGVLLTSGSVVLDLKLADTVGVYVCTKLSQIISTDTDSTFTGFLLFPS</sequence>
<keyword evidence="3" id="KW-0272">Extracellular matrix</keyword>
<dbReference type="PRINTS" id="PR00007">
    <property type="entry name" value="COMPLEMNTC1Q"/>
</dbReference>
<feature type="signal peptide" evidence="5">
    <location>
        <begin position="1"/>
        <end position="29"/>
    </location>
</feature>
<evidence type="ECO:0000313" key="8">
    <source>
        <dbReference type="Proteomes" id="UP001187315"/>
    </source>
</evidence>
<gene>
    <name evidence="7" type="ORF">Q7C36_018211</name>
</gene>
<dbReference type="SMART" id="SM00110">
    <property type="entry name" value="C1Q"/>
    <property type="match status" value="1"/>
</dbReference>
<feature type="compositionally biased region" description="Low complexity" evidence="4">
    <location>
        <begin position="47"/>
        <end position="57"/>
    </location>
</feature>
<dbReference type="PROSITE" id="PS50871">
    <property type="entry name" value="C1Q"/>
    <property type="match status" value="1"/>
</dbReference>
<dbReference type="Proteomes" id="UP001187315">
    <property type="component" value="Unassembled WGS sequence"/>
</dbReference>
<dbReference type="Pfam" id="PF00386">
    <property type="entry name" value="C1q"/>
    <property type="match status" value="1"/>
</dbReference>
<reference evidence="7" key="1">
    <citation type="submission" date="2023-08" db="EMBL/GenBank/DDBJ databases">
        <title>Pelteobagrus vachellii genome.</title>
        <authorList>
            <person name="Liu H."/>
        </authorList>
    </citation>
    <scope>NUCLEOTIDE SEQUENCE</scope>
    <source>
        <strain evidence="7">PRFRI_2022a</strain>
        <tissue evidence="7">Muscle</tissue>
    </source>
</reference>
<name>A0AA88LZQ0_TACVA</name>
<dbReference type="PANTHER" id="PTHR15427:SF43">
    <property type="entry name" value="COMPLEMENT COMPONENT 1, Q SUBCOMPONENT, B CHAIN PRECURSOR"/>
    <property type="match status" value="1"/>
</dbReference>
<dbReference type="InterPro" id="IPR008983">
    <property type="entry name" value="Tumour_necrosis_fac-like_dom"/>
</dbReference>
<dbReference type="Gene3D" id="2.60.120.40">
    <property type="match status" value="1"/>
</dbReference>
<keyword evidence="5" id="KW-0732">Signal</keyword>
<feature type="chain" id="PRO_5041706731" description="C1q domain-containing protein" evidence="5">
    <location>
        <begin position="30"/>
        <end position="244"/>
    </location>
</feature>
<accession>A0AA88LZQ0</accession>
<feature type="domain" description="C1q" evidence="6">
    <location>
        <begin position="114"/>
        <end position="244"/>
    </location>
</feature>
<proteinExistence type="predicted"/>
<dbReference type="InterPro" id="IPR050392">
    <property type="entry name" value="Collagen/C1q_domain"/>
</dbReference>
<dbReference type="EMBL" id="JAVHJS010000019">
    <property type="protein sequence ID" value="KAK2827285.1"/>
    <property type="molecule type" value="Genomic_DNA"/>
</dbReference>
<dbReference type="PANTHER" id="PTHR15427">
    <property type="entry name" value="EMILIN ELASTIN MICROFIBRIL INTERFACE-LOCATED PROTEIN ELASTIN MICROFIBRIL INTERFACER"/>
    <property type="match status" value="1"/>
</dbReference>
<organism evidence="7 8">
    <name type="scientific">Tachysurus vachellii</name>
    <name type="common">Darkbarbel catfish</name>
    <name type="synonym">Pelteobagrus vachellii</name>
    <dbReference type="NCBI Taxonomy" id="175792"/>
    <lineage>
        <taxon>Eukaryota</taxon>
        <taxon>Metazoa</taxon>
        <taxon>Chordata</taxon>
        <taxon>Craniata</taxon>
        <taxon>Vertebrata</taxon>
        <taxon>Euteleostomi</taxon>
        <taxon>Actinopterygii</taxon>
        <taxon>Neopterygii</taxon>
        <taxon>Teleostei</taxon>
        <taxon>Ostariophysi</taxon>
        <taxon>Siluriformes</taxon>
        <taxon>Bagridae</taxon>
        <taxon>Tachysurus</taxon>
    </lineage>
</organism>
<dbReference type="InterPro" id="IPR001073">
    <property type="entry name" value="C1q_dom"/>
</dbReference>